<dbReference type="OrthoDB" id="9807580at2"/>
<accession>A0A370X4B5</accession>
<dbReference type="GO" id="GO:0045338">
    <property type="term" value="P:farnesyl diphosphate metabolic process"/>
    <property type="evidence" value="ECO:0007669"/>
    <property type="project" value="InterPro"/>
</dbReference>
<evidence type="ECO:0000313" key="2">
    <source>
        <dbReference type="Proteomes" id="UP000255334"/>
    </source>
</evidence>
<dbReference type="GO" id="GO:0051996">
    <property type="term" value="F:squalene synthase [NAD(P)H] activity"/>
    <property type="evidence" value="ECO:0007669"/>
    <property type="project" value="InterPro"/>
</dbReference>
<dbReference type="PANTHER" id="PTHR11626">
    <property type="entry name" value="FARNESYL-DIPHOSPHATE FARNESYLTRANSFERASE"/>
    <property type="match status" value="1"/>
</dbReference>
<sequence>MTQLHNATVPFVSDEAITYQDEILPKVSRTFALTIPQLPPELRCAVANAYLLCRAADTIEDEPALSAEQKRRFENAFVAAVTGEADPRHVADEVAPLLSNATLDAERDLMRRLPTVLEVTRSLSRTQQASIVKCLKIMSHGMHEFQRNAGLHGLKTLHDLDRYCYCVAGVVGEMLTEMFVDFEPALVPHRNTMLRLAVSFGQGLQMTNILKDQWEDRARGACWLPQDMFARHGVKLIDLKPGQQSADYAATMSELVGIAHAHLRNALDYTLMFPAKHAGVRRFCLWAIGMAVLTLRNLQNNLDFSAGTQIKISRKAVARTILFTRLFGKSNAALRWLFASTARGLPLTPLTAEWSEPSMPGRTWPKRSIPHIADVNWREPVDAHEVHPQ</sequence>
<dbReference type="AlphaFoldDB" id="A0A370X4B5"/>
<dbReference type="RefSeq" id="WP_115478298.1">
    <property type="nucleotide sequence ID" value="NZ_QRBF01000004.1"/>
</dbReference>
<dbReference type="GO" id="GO:0016114">
    <property type="term" value="P:terpenoid biosynthetic process"/>
    <property type="evidence" value="ECO:0007669"/>
    <property type="project" value="UniProtKB-ARBA"/>
</dbReference>
<dbReference type="InterPro" id="IPR044844">
    <property type="entry name" value="Trans_IPPS_euk-type"/>
</dbReference>
<dbReference type="EMBL" id="QRBF01000004">
    <property type="protein sequence ID" value="RDS83259.1"/>
    <property type="molecule type" value="Genomic_DNA"/>
</dbReference>
<dbReference type="Proteomes" id="UP000255334">
    <property type="component" value="Unassembled WGS sequence"/>
</dbReference>
<dbReference type="PANTHER" id="PTHR11626:SF2">
    <property type="entry name" value="SQUALENE SYNTHASE"/>
    <property type="match status" value="1"/>
</dbReference>
<organism evidence="1 2">
    <name type="scientific">Dyella psychrodurans</name>
    <dbReference type="NCBI Taxonomy" id="1927960"/>
    <lineage>
        <taxon>Bacteria</taxon>
        <taxon>Pseudomonadati</taxon>
        <taxon>Pseudomonadota</taxon>
        <taxon>Gammaproteobacteria</taxon>
        <taxon>Lysobacterales</taxon>
        <taxon>Rhodanobacteraceae</taxon>
        <taxon>Dyella</taxon>
    </lineage>
</organism>
<dbReference type="SUPFAM" id="SSF48576">
    <property type="entry name" value="Terpenoid synthases"/>
    <property type="match status" value="1"/>
</dbReference>
<dbReference type="InterPro" id="IPR008949">
    <property type="entry name" value="Isoprenoid_synthase_dom_sf"/>
</dbReference>
<dbReference type="Pfam" id="PF00494">
    <property type="entry name" value="SQS_PSY"/>
    <property type="match status" value="1"/>
</dbReference>
<evidence type="ECO:0000313" key="1">
    <source>
        <dbReference type="EMBL" id="RDS83259.1"/>
    </source>
</evidence>
<gene>
    <name evidence="1" type="ORF">DWU99_11970</name>
</gene>
<comment type="caution">
    <text evidence="1">The sequence shown here is derived from an EMBL/GenBank/DDBJ whole genome shotgun (WGS) entry which is preliminary data.</text>
</comment>
<dbReference type="InterPro" id="IPR002060">
    <property type="entry name" value="Squ/phyt_synthse"/>
</dbReference>
<proteinExistence type="predicted"/>
<dbReference type="InterPro" id="IPR033904">
    <property type="entry name" value="Trans_IPPS_HH"/>
</dbReference>
<reference evidence="1 2" key="1">
    <citation type="submission" date="2018-07" db="EMBL/GenBank/DDBJ databases">
        <title>Dyella monticola sp. nov. and Dyella psychrodurans sp. nov. isolated from monsoon evergreen broad-leaved forest soil of Dinghu Mountain, China.</title>
        <authorList>
            <person name="Gao Z."/>
            <person name="Qiu L."/>
        </authorList>
    </citation>
    <scope>NUCLEOTIDE SEQUENCE [LARGE SCALE GENOMIC DNA]</scope>
    <source>
        <strain evidence="1 2">4MSK11</strain>
    </source>
</reference>
<dbReference type="SFLD" id="SFLDS00005">
    <property type="entry name" value="Isoprenoid_Synthase_Type_I"/>
    <property type="match status" value="1"/>
</dbReference>
<dbReference type="SFLD" id="SFLDG01018">
    <property type="entry name" value="Squalene/Phytoene_Synthase_Lik"/>
    <property type="match status" value="1"/>
</dbReference>
<keyword evidence="2" id="KW-1185">Reference proteome</keyword>
<dbReference type="Gene3D" id="1.10.600.10">
    <property type="entry name" value="Farnesyl Diphosphate Synthase"/>
    <property type="match status" value="1"/>
</dbReference>
<dbReference type="CDD" id="cd00683">
    <property type="entry name" value="Trans_IPPS_HH"/>
    <property type="match status" value="1"/>
</dbReference>
<protein>
    <submittedName>
        <fullName evidence="1">Phytoene/squalene synthase family protein</fullName>
    </submittedName>
</protein>
<name>A0A370X4B5_9GAMM</name>